<feature type="chain" id="PRO_5037094216" evidence="2">
    <location>
        <begin position="27"/>
        <end position="608"/>
    </location>
</feature>
<evidence type="ECO:0000256" key="1">
    <source>
        <dbReference type="SAM" id="Coils"/>
    </source>
</evidence>
<protein>
    <submittedName>
        <fullName evidence="3">YhgE/Pip domain-containing protein</fullName>
    </submittedName>
</protein>
<evidence type="ECO:0000313" key="3">
    <source>
        <dbReference type="EMBL" id="MBR7798161.1"/>
    </source>
</evidence>
<evidence type="ECO:0000313" key="4">
    <source>
        <dbReference type="Proteomes" id="UP000675284"/>
    </source>
</evidence>
<organism evidence="3 4">
    <name type="scientific">Virgibacillus salarius</name>
    <dbReference type="NCBI Taxonomy" id="447199"/>
    <lineage>
        <taxon>Bacteria</taxon>
        <taxon>Bacillati</taxon>
        <taxon>Bacillota</taxon>
        <taxon>Bacilli</taxon>
        <taxon>Bacillales</taxon>
        <taxon>Bacillaceae</taxon>
        <taxon>Virgibacillus</taxon>
    </lineage>
</organism>
<sequence length="608" mass="66588">MRTKKVSLVIWSAILVLASFPPVTLATEKSDKEDATTQNDGAFSSKDEVIYGNMDANGMMQDLYVVNTFRVTEPGKMIDHGNYTAIRNLSNLHEMEKKQNNTVHFQADEEEFYYQGKMENQPLPWDVSITYLLDGKEIEPNDLAGKSGSLEIQLSTSKNEEVDPVFFENYILQIAITLDPAKANNIQAPEGTEANAGKNKQITFSVMPEQEEEVIVSADVTNFEMQPIEINAAPYSMSIESPDIGGMTGKMQDLAGAISEVNSGVGELSLGIDELNQGAKEISNGSSEYRSGIKELDQSSSVLVNGSSSIQDAIKKINKSVQASTGNLDLSQLQELPAGLRQVAGGLKKNAQGIDTLKENYSKAYHKLDEAIANVPSYNISEAQINKLYESNANKEVVNQLVETYRAANAAKQTYNAVKGAFGSVTDSLNQSASGTREMAANLEAMASELEKALKNMDGMDAMAQLQEGFSSLSSEYQSFHNGLLSYTDGVSKLASSYGKLDTGIQELEKGTAATSDGANELHKGTNELQEATNDLPGQIKQETDEMMEEYDNSDFEPKSFVSDQNKNVEVVQFVLQTESIKIPEPETTEAPVKEEKGIWERFLDLFR</sequence>
<dbReference type="EMBL" id="JAGSOT010000092">
    <property type="protein sequence ID" value="MBR7798161.1"/>
    <property type="molecule type" value="Genomic_DNA"/>
</dbReference>
<reference evidence="3" key="1">
    <citation type="submission" date="2021-04" db="EMBL/GenBank/DDBJ databases">
        <title>Isolation and polyphasic classification of algal microorganism.</title>
        <authorList>
            <person name="Wang S."/>
        </authorList>
    </citation>
    <scope>NUCLEOTIDE SEQUENCE</scope>
    <source>
        <strain evidence="3">720a</strain>
    </source>
</reference>
<keyword evidence="2" id="KW-0732">Signal</keyword>
<evidence type="ECO:0000256" key="2">
    <source>
        <dbReference type="SAM" id="SignalP"/>
    </source>
</evidence>
<dbReference type="AlphaFoldDB" id="A0A941DZE9"/>
<dbReference type="RefSeq" id="WP_166530985.1">
    <property type="nucleotide sequence ID" value="NZ_JAGSOT010000092.1"/>
</dbReference>
<feature type="coiled-coil region" evidence="1">
    <location>
        <begin position="433"/>
        <end position="460"/>
    </location>
</feature>
<proteinExistence type="predicted"/>
<comment type="caution">
    <text evidence="3">The sequence shown here is derived from an EMBL/GenBank/DDBJ whole genome shotgun (WGS) entry which is preliminary data.</text>
</comment>
<gene>
    <name evidence="3" type="ORF">KCX74_19275</name>
</gene>
<keyword evidence="1" id="KW-0175">Coiled coil</keyword>
<keyword evidence="4" id="KW-1185">Reference proteome</keyword>
<accession>A0A941DZE9</accession>
<dbReference type="Gene3D" id="1.10.287.950">
    <property type="entry name" value="Methyl-accepting chemotaxis protein"/>
    <property type="match status" value="2"/>
</dbReference>
<feature type="signal peptide" evidence="2">
    <location>
        <begin position="1"/>
        <end position="26"/>
    </location>
</feature>
<dbReference type="Proteomes" id="UP000675284">
    <property type="component" value="Unassembled WGS sequence"/>
</dbReference>
<name>A0A941DZE9_9BACI</name>